<dbReference type="OrthoDB" id="2576233at2759"/>
<organism evidence="3 4">
    <name type="scientific">Dentipellis fragilis</name>
    <dbReference type="NCBI Taxonomy" id="205917"/>
    <lineage>
        <taxon>Eukaryota</taxon>
        <taxon>Fungi</taxon>
        <taxon>Dikarya</taxon>
        <taxon>Basidiomycota</taxon>
        <taxon>Agaricomycotina</taxon>
        <taxon>Agaricomycetes</taxon>
        <taxon>Russulales</taxon>
        <taxon>Hericiaceae</taxon>
        <taxon>Dentipellis</taxon>
    </lineage>
</organism>
<gene>
    <name evidence="3" type="ORF">EVG20_g11637</name>
</gene>
<reference evidence="3 4" key="1">
    <citation type="submission" date="2019-02" db="EMBL/GenBank/DDBJ databases">
        <title>Genome sequencing of the rare red list fungi Dentipellis fragilis.</title>
        <authorList>
            <person name="Buettner E."/>
            <person name="Kellner H."/>
        </authorList>
    </citation>
    <scope>NUCLEOTIDE SEQUENCE [LARGE SCALE GENOMIC DNA]</scope>
    <source>
        <strain evidence="3 4">DSM 105465</strain>
    </source>
</reference>
<evidence type="ECO:0000256" key="1">
    <source>
        <dbReference type="SAM" id="MobiDB-lite"/>
    </source>
</evidence>
<comment type="caution">
    <text evidence="3">The sequence shown here is derived from an EMBL/GenBank/DDBJ whole genome shotgun (WGS) entry which is preliminary data.</text>
</comment>
<dbReference type="InterPro" id="IPR049233">
    <property type="entry name" value="DUF6830"/>
</dbReference>
<feature type="non-terminal residue" evidence="3">
    <location>
        <position position="532"/>
    </location>
</feature>
<feature type="region of interest" description="Disordered" evidence="1">
    <location>
        <begin position="329"/>
        <end position="352"/>
    </location>
</feature>
<dbReference type="STRING" id="205917.A0A4Y9XLM7"/>
<feature type="domain" description="DUF6830" evidence="2">
    <location>
        <begin position="365"/>
        <end position="460"/>
    </location>
</feature>
<evidence type="ECO:0000259" key="2">
    <source>
        <dbReference type="Pfam" id="PF20722"/>
    </source>
</evidence>
<name>A0A4Y9XLM7_9AGAM</name>
<sequence length="532" mass="60560">MKSLKMAGHDGVHLTSGDGAVRDCYPVLAVYIADYPEQCLVCCTRYMQCCPKCTAVVSEFGKHAVTSWKRRKQKETLRTMCHASKLPTQVAREEVLKEAGFTSVTKPFWEILPHANIHDTISPDILHQLIQGMIKHLIEWVTTLVSSSELDARLKRLPEAHGVHHFTNGISGLSQISGPERKEMCKQLLGCLVGKVNHHALCASRTLFDFLHIAQYETHSDEMLVYLKDALAQFHKDKNIFIEESARTLPNFNFLKLHMLEHYVPDIKSISTTDNSNTEFSEWLHIDYAKHAYDATNKKDNYIEQMTRWLDRSEKVSLFDLRTRWHLNKIPPPPRTRSRQPRKLPPGPSFPKNPTEPYVTFAILSSNYHAPLFARALCSFIATHCCTSDKERATVRRRNHDSLALPFNWVEVWHCASFAVGNVQIDSAKALITAITVNPECGKDNAGRFDTVLVNTGDAEPTGITGLRVARVRVLFRIPSQFNDALFNAHHVSAPEQLAFVEWFTEPKSRDRDHQMYTVTQKRKKPVIAVIE</sequence>
<dbReference type="Pfam" id="PF18759">
    <property type="entry name" value="Plavaka"/>
    <property type="match status" value="1"/>
</dbReference>
<proteinExistence type="predicted"/>
<keyword evidence="4" id="KW-1185">Reference proteome</keyword>
<accession>A0A4Y9XLM7</accession>
<dbReference type="AlphaFoldDB" id="A0A4Y9XLM7"/>
<evidence type="ECO:0000313" key="3">
    <source>
        <dbReference type="EMBL" id="TFY50237.1"/>
    </source>
</evidence>
<dbReference type="InterPro" id="IPR041078">
    <property type="entry name" value="Plavaka"/>
</dbReference>
<dbReference type="Pfam" id="PF20722">
    <property type="entry name" value="DUF6830"/>
    <property type="match status" value="1"/>
</dbReference>
<evidence type="ECO:0000313" key="4">
    <source>
        <dbReference type="Proteomes" id="UP000298327"/>
    </source>
</evidence>
<dbReference type="Proteomes" id="UP000298327">
    <property type="component" value="Unassembled WGS sequence"/>
</dbReference>
<protein>
    <recommendedName>
        <fullName evidence="2">DUF6830 domain-containing protein</fullName>
    </recommendedName>
</protein>
<dbReference type="EMBL" id="SEOQ01001930">
    <property type="protein sequence ID" value="TFY50237.1"/>
    <property type="molecule type" value="Genomic_DNA"/>
</dbReference>